<dbReference type="Proteomes" id="UP000000702">
    <property type="component" value="Unassembled WGS sequence"/>
</dbReference>
<reference evidence="4" key="1">
    <citation type="submission" date="2011-07" db="EMBL/GenBank/DDBJ databases">
        <title>Divergent evolution of antigenic variation in African trypanosomes.</title>
        <authorList>
            <person name="Jackson A.P."/>
            <person name="Berry A."/>
            <person name="Allison H.C."/>
            <person name="Burton P."/>
            <person name="Anderson J."/>
            <person name="Aslett M."/>
            <person name="Brown R."/>
            <person name="Corton N."/>
            <person name="Harris D."/>
            <person name="Hauser H."/>
            <person name="Gamble J."/>
            <person name="Gilderthorp R."/>
            <person name="McQuillan J."/>
            <person name="Quail M.A."/>
            <person name="Sanders M."/>
            <person name="Van Tonder A."/>
            <person name="Ginger M.L."/>
            <person name="Donelson J.E."/>
            <person name="Field M.C."/>
            <person name="Barry J.D."/>
            <person name="Berriman M."/>
            <person name="Hertz-Fowler C."/>
        </authorList>
    </citation>
    <scope>NUCLEOTIDE SEQUENCE [LARGE SCALE GENOMIC DNA]</scope>
    <source>
        <strain evidence="4">IL3000</strain>
    </source>
</reference>
<reference evidence="3 4" key="2">
    <citation type="journal article" date="2012" name="Proc. Natl. Acad. Sci. U.S.A.">
        <title>Antigenic diversity is generated by distinct evolutionary mechanisms in African trypanosome species.</title>
        <authorList>
            <person name="Jackson A.P."/>
            <person name="Berry A."/>
            <person name="Aslett M."/>
            <person name="Allison H.C."/>
            <person name="Burton P."/>
            <person name="Vavrova-Anderson J."/>
            <person name="Brown R."/>
            <person name="Browne H."/>
            <person name="Corton N."/>
            <person name="Hauser H."/>
            <person name="Gamble J."/>
            <person name="Gilderthorp R."/>
            <person name="Marcello L."/>
            <person name="McQuillan J."/>
            <person name="Otto T.D."/>
            <person name="Quail M.A."/>
            <person name="Sanders M.J."/>
            <person name="van Tonder A."/>
            <person name="Ginger M.L."/>
            <person name="Field M.C."/>
            <person name="Barry J.D."/>
            <person name="Hertz-Fowler C."/>
            <person name="Berriman M."/>
        </authorList>
    </citation>
    <scope>NUCLEOTIDE SEQUENCE [LARGE SCALE GENOMIC DNA]</scope>
    <source>
        <strain evidence="3 4">IL3000</strain>
    </source>
</reference>
<feature type="chain" id="PRO_5003394669" evidence="2">
    <location>
        <begin position="22"/>
        <end position="359"/>
    </location>
</feature>
<proteinExistence type="predicted"/>
<comment type="caution">
    <text evidence="3">The sequence shown here is derived from an EMBL/GenBank/DDBJ whole genome shotgun (WGS) entry which is preliminary data.</text>
</comment>
<name>F9WC61_TRYCI</name>
<feature type="signal peptide" evidence="2">
    <location>
        <begin position="1"/>
        <end position="21"/>
    </location>
</feature>
<feature type="compositionally biased region" description="Polar residues" evidence="1">
    <location>
        <begin position="87"/>
        <end position="103"/>
    </location>
</feature>
<evidence type="ECO:0000313" key="4">
    <source>
        <dbReference type="Proteomes" id="UP000000702"/>
    </source>
</evidence>
<evidence type="ECO:0000256" key="1">
    <source>
        <dbReference type="SAM" id="MobiDB-lite"/>
    </source>
</evidence>
<feature type="region of interest" description="Disordered" evidence="1">
    <location>
        <begin position="69"/>
        <end position="103"/>
    </location>
</feature>
<dbReference type="AlphaFoldDB" id="F9WC61"/>
<keyword evidence="4" id="KW-1185">Reference proteome</keyword>
<gene>
    <name evidence="3" type="ORF">TCIL3000_0_54300</name>
</gene>
<protein>
    <submittedName>
        <fullName evidence="3">WGS project CAEQ00000000 data, annotated contig 2189</fullName>
    </submittedName>
</protein>
<organism evidence="3 4">
    <name type="scientific">Trypanosoma congolense (strain IL3000)</name>
    <dbReference type="NCBI Taxonomy" id="1068625"/>
    <lineage>
        <taxon>Eukaryota</taxon>
        <taxon>Discoba</taxon>
        <taxon>Euglenozoa</taxon>
        <taxon>Kinetoplastea</taxon>
        <taxon>Metakinetoplastina</taxon>
        <taxon>Trypanosomatida</taxon>
        <taxon>Trypanosomatidae</taxon>
        <taxon>Trypanosoma</taxon>
        <taxon>Nannomonas</taxon>
    </lineage>
</organism>
<accession>F9WC61</accession>
<dbReference type="OMA" id="VEHYQLR"/>
<dbReference type="EMBL" id="CAEQ01001673">
    <property type="protein sequence ID" value="CCD14853.1"/>
    <property type="molecule type" value="Genomic_DNA"/>
</dbReference>
<sequence length="359" mass="39988">MMRMSYCFFFHFPSFLFLIFGSQHLLRSNSLRSFALTISSPRRGQCEITTSSCHYVRLDLTGKISRKMKAKRGSRSSVKGPRRIPYTASSPFETSKQAATSERSPWREPLAFVSRVVSAVSEKLSPSPRKELKYGDVLRDVPFHIHDRVVAYFSSHPTLCIEAFGVSHGQCLRFTHGPWARSVAVVIGARGGKLWVLDKEGPVAARPLFTVEQHDWEKIDDDGELLKKLRDGIAVARDSAELDYDDDQREFLQKAPDLFVEVVDDDADNLSNYTSSIRSTRGSCARSIRSERCTTGVTTVVGMDDGVFELPERTKKRVILVPQVTQVTGDVGWAGEGLVVLNGGGVRYFTSSLSASILL</sequence>
<evidence type="ECO:0000256" key="2">
    <source>
        <dbReference type="SAM" id="SignalP"/>
    </source>
</evidence>
<evidence type="ECO:0000313" key="3">
    <source>
        <dbReference type="EMBL" id="CCD14853.1"/>
    </source>
</evidence>
<keyword evidence="2" id="KW-0732">Signal</keyword>
<dbReference type="VEuPathDB" id="TriTrypDB:TcIL3000_0_54300"/>